<dbReference type="Gene3D" id="1.50.10.10">
    <property type="match status" value="1"/>
</dbReference>
<comment type="caution">
    <text evidence="2">The sequence shown here is derived from an EMBL/GenBank/DDBJ whole genome shotgun (WGS) entry which is preliminary data.</text>
</comment>
<accession>A0ABS5J5L7</accession>
<dbReference type="SUPFAM" id="SSF48208">
    <property type="entry name" value="Six-hairpin glycosidases"/>
    <property type="match status" value="1"/>
</dbReference>
<gene>
    <name evidence="2" type="ORF">KE626_24525</name>
</gene>
<name>A0ABS5J5L7_9BACT</name>
<dbReference type="RefSeq" id="WP_211975656.1">
    <property type="nucleotide sequence ID" value="NZ_CBFHAM010000043.1"/>
</dbReference>
<evidence type="ECO:0000259" key="1">
    <source>
        <dbReference type="Pfam" id="PF22124"/>
    </source>
</evidence>
<sequence length="745" mass="84379">MNQVLMLRKLRVLFVTFLFPLQVFSQSIYTPPYKNTWTKAPKNIPARFSTDAPLMGNGDVLTTFGYQQDNLRFYISKNDFGRWVSRYGYGEKEFGIAGSRLVAYFDISLHSEEKQSKNGDARNAGDIGFSASQDIWNGQTRTLIGGNISVTSWVCATQNLIFIQVDALKNDAEISVNLSAPGNEMARLSKGEQNSIVWQTRSFADSVDIPASAAVAVKAMNYDMPSKTLIKKGKPLLLALAVESNFKQKEALAYVKNRVGTITPKNMSSFLQSHNAWWRQYWQKSNVRLDDPAIMKSYYQGLYTMGACSRDLNFPPGIFGWISHDSPFWNNDYHLNYNFEAPFYALYGANRLEQALPYDAPILAFMPRGKWYAENVTHTGGVLYPVGIGPMGIEITRQVDTFYTHLHPEGIEKGGMFWQQRSNAAYALLNLGQYWYSTYDTSYARKIFPYVLSVTRFWEDYLKFEDGRYVIHDDAIHEGSGHNLNPILSLGLVRYVFNLAIDISRDAHLNKSEVEKWNNILSHISPFPLQTRNGKEVFRYTEKGLDWYPDNGLGIQHIYPANAITLDSDTALLSVARNTIGEMKRWRDMNTSSSFFMAAIRIGYCADTIYNKLHDFIANTYPNGFIKNNVHGIENACVVANAVDEMMCMSVGNTVRLFPSLPAGIDASFNRLRAYGAFLISAKRKTGIITDVEIISEKGRPLTMLNPWGNKRVKLLRKGKSAEIIYGERFTIATKVNEIIRIVPE</sequence>
<feature type="domain" description="Glycosyl hydrolase family 95 catalytic" evidence="1">
    <location>
        <begin position="283"/>
        <end position="647"/>
    </location>
</feature>
<dbReference type="InterPro" id="IPR012341">
    <property type="entry name" value="6hp_glycosidase-like_sf"/>
</dbReference>
<dbReference type="Proteomes" id="UP000676386">
    <property type="component" value="Unassembled WGS sequence"/>
</dbReference>
<evidence type="ECO:0000313" key="3">
    <source>
        <dbReference type="Proteomes" id="UP000676386"/>
    </source>
</evidence>
<protein>
    <recommendedName>
        <fullName evidence="1">Glycosyl hydrolase family 95 catalytic domain-containing protein</fullName>
    </recommendedName>
</protein>
<keyword evidence="3" id="KW-1185">Reference proteome</keyword>
<dbReference type="InterPro" id="IPR054363">
    <property type="entry name" value="GH95_cat"/>
</dbReference>
<dbReference type="PANTHER" id="PTHR31084">
    <property type="entry name" value="ALPHA-L-FUCOSIDASE 2"/>
    <property type="match status" value="1"/>
</dbReference>
<dbReference type="InterPro" id="IPR008928">
    <property type="entry name" value="6-hairpin_glycosidase_sf"/>
</dbReference>
<proteinExistence type="predicted"/>
<reference evidence="2 3" key="1">
    <citation type="submission" date="2021-04" db="EMBL/GenBank/DDBJ databases">
        <title>Chitinophaga sp. nov., isolated from the rhizosphere soil.</title>
        <authorList>
            <person name="He S."/>
        </authorList>
    </citation>
    <scope>NUCLEOTIDE SEQUENCE [LARGE SCALE GENOMIC DNA]</scope>
    <source>
        <strain evidence="2 3">2R12</strain>
    </source>
</reference>
<dbReference type="PANTHER" id="PTHR31084:SF0">
    <property type="entry name" value="ALPHA-L-FUCOSIDASE 2"/>
    <property type="match status" value="1"/>
</dbReference>
<organism evidence="2 3">
    <name type="scientific">Chitinophaga hostae</name>
    <dbReference type="NCBI Taxonomy" id="2831022"/>
    <lineage>
        <taxon>Bacteria</taxon>
        <taxon>Pseudomonadati</taxon>
        <taxon>Bacteroidota</taxon>
        <taxon>Chitinophagia</taxon>
        <taxon>Chitinophagales</taxon>
        <taxon>Chitinophagaceae</taxon>
        <taxon>Chitinophaga</taxon>
    </lineage>
</organism>
<dbReference type="Pfam" id="PF22124">
    <property type="entry name" value="Glyco_hydro_95_cat"/>
    <property type="match status" value="1"/>
</dbReference>
<evidence type="ECO:0000313" key="2">
    <source>
        <dbReference type="EMBL" id="MBS0030515.1"/>
    </source>
</evidence>
<dbReference type="EMBL" id="JAGTXB010000015">
    <property type="protein sequence ID" value="MBS0030515.1"/>
    <property type="molecule type" value="Genomic_DNA"/>
</dbReference>